<reference evidence="2 3" key="1">
    <citation type="submission" date="2015-11" db="EMBL/GenBank/DDBJ databases">
        <title>Complete genome sequencing of a biphenyl-degrading bacterium, Pseudomonas putida KF715 (=NBRC110667).</title>
        <authorList>
            <person name="Suenaga H."/>
            <person name="Fujihara N."/>
            <person name="Watanabe T."/>
            <person name="Hirose J."/>
            <person name="Kimura N."/>
            <person name="Yamazoe A."/>
            <person name="Hosoyama A."/>
            <person name="Shimodaira J."/>
            <person name="Furukawa K."/>
        </authorList>
    </citation>
    <scope>NUCLEOTIDE SEQUENCE [LARGE SCALE GENOMIC DNA]</scope>
    <source>
        <strain evidence="2 3">KF715</strain>
    </source>
</reference>
<evidence type="ECO:0000256" key="1">
    <source>
        <dbReference type="SAM" id="SignalP"/>
    </source>
</evidence>
<evidence type="ECO:0000313" key="2">
    <source>
        <dbReference type="EMBL" id="BAW24073.1"/>
    </source>
</evidence>
<dbReference type="Proteomes" id="UP000218731">
    <property type="component" value="Chromosome 1"/>
</dbReference>
<dbReference type="Gene3D" id="1.10.530.10">
    <property type="match status" value="1"/>
</dbReference>
<dbReference type="SUPFAM" id="SSF53955">
    <property type="entry name" value="Lysozyme-like"/>
    <property type="match status" value="1"/>
</dbReference>
<sequence>MATRRLSFALALLGGAAVQAGGLPPPAYQLAAAQAGIPASVLFAIAQQESGTLLRGQLMPWPWTLNVAGTPQRFATRDQACTALTVALTRHDPKRIDVGLGQTNLGYHPERYPTACDALDPHSNLAVTADLLHEHYADVGDWVIAAGRYHRPAGGAPAARYRTQFSQHWQRLEAAMPNRGGPRS</sequence>
<keyword evidence="1" id="KW-0732">Signal</keyword>
<gene>
    <name evidence="2" type="ORF">KF715C_ch35000</name>
</gene>
<proteinExistence type="predicted"/>
<accession>A0A1L7NF45</accession>
<evidence type="ECO:0000313" key="3">
    <source>
        <dbReference type="Proteomes" id="UP000218731"/>
    </source>
</evidence>
<dbReference type="AlphaFoldDB" id="A0A1L7NF45"/>
<dbReference type="RefSeq" id="WP_096426365.1">
    <property type="nucleotide sequence ID" value="NZ_AP015029.1"/>
</dbReference>
<dbReference type="EMBL" id="AP015029">
    <property type="protein sequence ID" value="BAW24073.1"/>
    <property type="molecule type" value="Genomic_DNA"/>
</dbReference>
<feature type="chain" id="PRO_5012046864" evidence="1">
    <location>
        <begin position="21"/>
        <end position="184"/>
    </location>
</feature>
<organism evidence="2 3">
    <name type="scientific">Pseudomonas putida</name>
    <name type="common">Arthrobacter siderocapsulatus</name>
    <dbReference type="NCBI Taxonomy" id="303"/>
    <lineage>
        <taxon>Bacteria</taxon>
        <taxon>Pseudomonadati</taxon>
        <taxon>Pseudomonadota</taxon>
        <taxon>Gammaproteobacteria</taxon>
        <taxon>Pseudomonadales</taxon>
        <taxon>Pseudomonadaceae</taxon>
        <taxon>Pseudomonas</taxon>
    </lineage>
</organism>
<name>A0A1L7NF45_PSEPU</name>
<feature type="signal peptide" evidence="1">
    <location>
        <begin position="1"/>
        <end position="20"/>
    </location>
</feature>
<dbReference type="InterPro" id="IPR023346">
    <property type="entry name" value="Lysozyme-like_dom_sf"/>
</dbReference>
<protein>
    <submittedName>
        <fullName evidence="2">Lytic transglycosylase</fullName>
    </submittedName>
</protein>